<protein>
    <submittedName>
        <fullName evidence="2">Uncharacterized protein</fullName>
    </submittedName>
</protein>
<reference evidence="2 3" key="1">
    <citation type="submission" date="2012-07" db="EMBL/GenBank/DDBJ databases">
        <title>Draft genome sequence of Desulfovibrio magneticus str. Maddingley MBC34 obtained from a metagenomic sequence of a methanogenic enrichment isolated from coal-seam formation water in Victoria, Australia.</title>
        <authorList>
            <person name="Greenfield P."/>
            <person name="Hendry P."/>
            <person name="Li D."/>
            <person name="Rosewarne C.P."/>
            <person name="Tran-Dinh N."/>
            <person name="Elbourne L.D.H."/>
            <person name="Paulsen I.T."/>
            <person name="Midgley D.J."/>
        </authorList>
    </citation>
    <scope>NUCLEOTIDE SEQUENCE [LARGE SCALE GENOMIC DNA]</scope>
    <source>
        <strain evidence="3">Maddingley MBC34</strain>
    </source>
</reference>
<accession>K6GA03</accession>
<dbReference type="EMBL" id="ALAO01000323">
    <property type="protein sequence ID" value="EKO37924.1"/>
    <property type="molecule type" value="Genomic_DNA"/>
</dbReference>
<evidence type="ECO:0000313" key="3">
    <source>
        <dbReference type="Proteomes" id="UP000006272"/>
    </source>
</evidence>
<feature type="region of interest" description="Disordered" evidence="1">
    <location>
        <begin position="1"/>
        <end position="22"/>
    </location>
</feature>
<sequence>MPPAAGGLRPSDPPNGVKGTGENISARVGVAAAGFPLKNFFSRGV</sequence>
<dbReference type="AlphaFoldDB" id="K6GA03"/>
<comment type="caution">
    <text evidence="2">The sequence shown here is derived from an EMBL/GenBank/DDBJ whole genome shotgun (WGS) entry which is preliminary data.</text>
</comment>
<name>K6GA03_9BACT</name>
<evidence type="ECO:0000256" key="1">
    <source>
        <dbReference type="SAM" id="MobiDB-lite"/>
    </source>
</evidence>
<gene>
    <name evidence="2" type="ORF">B193_3400</name>
</gene>
<dbReference type="Proteomes" id="UP000006272">
    <property type="component" value="Unassembled WGS sequence"/>
</dbReference>
<organism evidence="2 3">
    <name type="scientific">Solidesulfovibrio magneticus str. Maddingley MBC34</name>
    <dbReference type="NCBI Taxonomy" id="1206767"/>
    <lineage>
        <taxon>Bacteria</taxon>
        <taxon>Pseudomonadati</taxon>
        <taxon>Thermodesulfobacteriota</taxon>
        <taxon>Desulfovibrionia</taxon>
        <taxon>Desulfovibrionales</taxon>
        <taxon>Desulfovibrionaceae</taxon>
        <taxon>Solidesulfovibrio</taxon>
    </lineage>
</organism>
<evidence type="ECO:0000313" key="2">
    <source>
        <dbReference type="EMBL" id="EKO37924.1"/>
    </source>
</evidence>
<proteinExistence type="predicted"/>
<feature type="non-terminal residue" evidence="2">
    <location>
        <position position="45"/>
    </location>
</feature>